<dbReference type="Gene3D" id="2.40.50.100">
    <property type="match status" value="1"/>
</dbReference>
<dbReference type="Proteomes" id="UP001197378">
    <property type="component" value="Unassembled WGS sequence"/>
</dbReference>
<evidence type="ECO:0000256" key="3">
    <source>
        <dbReference type="ARBA" id="ARBA00022475"/>
    </source>
</evidence>
<reference evidence="9" key="1">
    <citation type="journal article" date="2021" name="ISME J.">
        <title>Genomic evolution of the class Acidithiobacillia: deep-branching Proteobacteria living in extreme acidic conditions.</title>
        <authorList>
            <person name="Moya-Beltran A."/>
            <person name="Beard S."/>
            <person name="Rojas-Villalobos C."/>
            <person name="Issotta F."/>
            <person name="Gallardo Y."/>
            <person name="Ulloa R."/>
            <person name="Giaveno A."/>
            <person name="Degli Esposti M."/>
            <person name="Johnson D.B."/>
            <person name="Quatrini R."/>
        </authorList>
    </citation>
    <scope>NUCLEOTIDE SEQUENCE</scope>
    <source>
        <strain evidence="9">VAN18-1</strain>
    </source>
</reference>
<comment type="subcellular location">
    <subcellularLocation>
        <location evidence="1">Cell membrane</location>
    </subcellularLocation>
</comment>
<evidence type="ECO:0000256" key="5">
    <source>
        <dbReference type="ARBA" id="ARBA00023136"/>
    </source>
</evidence>
<keyword evidence="4" id="KW-0997">Cell inner membrane</keyword>
<comment type="caution">
    <text evidence="9">The sequence shown here is derived from an EMBL/GenBank/DDBJ whole genome shotgun (WGS) entry which is preliminary data.</text>
</comment>
<keyword evidence="10" id="KW-1185">Reference proteome</keyword>
<evidence type="ECO:0000313" key="10">
    <source>
        <dbReference type="Proteomes" id="UP001197378"/>
    </source>
</evidence>
<dbReference type="GO" id="GO:1990281">
    <property type="term" value="C:efflux pump complex"/>
    <property type="evidence" value="ECO:0007669"/>
    <property type="project" value="TreeGrafter"/>
</dbReference>
<dbReference type="Pfam" id="PF25917">
    <property type="entry name" value="BSH_RND"/>
    <property type="match status" value="1"/>
</dbReference>
<dbReference type="Pfam" id="PF25944">
    <property type="entry name" value="Beta-barrel_RND"/>
    <property type="match status" value="1"/>
</dbReference>
<gene>
    <name evidence="9" type="ORF">HFQ13_02455</name>
</gene>
<dbReference type="PROSITE" id="PS51257">
    <property type="entry name" value="PROKAR_LIPOPROTEIN"/>
    <property type="match status" value="1"/>
</dbReference>
<organism evidence="9 10">
    <name type="scientific">Igneacidithiobacillus copahuensis</name>
    <dbReference type="NCBI Taxonomy" id="2724909"/>
    <lineage>
        <taxon>Bacteria</taxon>
        <taxon>Pseudomonadati</taxon>
        <taxon>Pseudomonadota</taxon>
        <taxon>Acidithiobacillia</taxon>
        <taxon>Acidithiobacillales</taxon>
        <taxon>Acidithiobacillaceae</taxon>
        <taxon>Igneacidithiobacillus</taxon>
    </lineage>
</organism>
<evidence type="ECO:0000313" key="9">
    <source>
        <dbReference type="EMBL" id="MBU2787081.1"/>
    </source>
</evidence>
<dbReference type="AlphaFoldDB" id="A0AAE2YN31"/>
<feature type="domain" description="Multidrug resistance protein MdtA-like barrel-sandwich hybrid" evidence="7">
    <location>
        <begin position="60"/>
        <end position="197"/>
    </location>
</feature>
<dbReference type="NCBIfam" id="TIGR01730">
    <property type="entry name" value="RND_mfp"/>
    <property type="match status" value="1"/>
</dbReference>
<evidence type="ECO:0000256" key="1">
    <source>
        <dbReference type="ARBA" id="ARBA00004236"/>
    </source>
</evidence>
<dbReference type="InterPro" id="IPR058626">
    <property type="entry name" value="MdtA-like_b-barrel"/>
</dbReference>
<dbReference type="SUPFAM" id="SSF111369">
    <property type="entry name" value="HlyD-like secretion proteins"/>
    <property type="match status" value="1"/>
</dbReference>
<evidence type="ECO:0000256" key="4">
    <source>
        <dbReference type="ARBA" id="ARBA00022519"/>
    </source>
</evidence>
<accession>A0AAE2YN31</accession>
<dbReference type="Pfam" id="PF25876">
    <property type="entry name" value="HH_MFP_RND"/>
    <property type="match status" value="1"/>
</dbReference>
<keyword evidence="3" id="KW-1003">Cell membrane</keyword>
<feature type="domain" description="Multidrug resistance protein MdtA-like beta-barrel" evidence="8">
    <location>
        <begin position="205"/>
        <end position="285"/>
    </location>
</feature>
<sequence length="378" mass="39886">MKAHRWGAITLILFLPVILTACQKTERGGPPPVQVTLVQPKLQDMVHYQSFLGTVTPLQTVTIIPQTSGQLASLSFTQGGMVQQGQTLFTINPAQAAATLAQARANLAAAQATARYNQTLVEQDRPLVEKDFITKQSFAQAVSQAQASQAQVAADAAAVQQAVITLGYTRITAPISGRIGMALVKPGNLVVANQTQLASINQISPIGINFQIPQSLLGAARRGKDQAWKLLVQDEKQDKTLAAATLQVIDNSVAATSATVSVQAQADNANATLWPGEYVEVRLPVQRVAQAMTLPVAAVQQGSSGNFVYQAPKGIVEATPVQVLWEDGQTAVISGLPANAQIIDPVPARVYAGVHVLLPGQKAAEHTGHGHHHAWGGA</sequence>
<evidence type="ECO:0000259" key="6">
    <source>
        <dbReference type="Pfam" id="PF25876"/>
    </source>
</evidence>
<name>A0AAE2YN31_9PROT</name>
<dbReference type="RefSeq" id="WP_215872376.1">
    <property type="nucleotide sequence ID" value="NZ_JAAXYO010000033.1"/>
</dbReference>
<dbReference type="PANTHER" id="PTHR30469:SF36">
    <property type="entry name" value="BLL3903 PROTEIN"/>
    <property type="match status" value="1"/>
</dbReference>
<dbReference type="EMBL" id="JAAXYO010000033">
    <property type="protein sequence ID" value="MBU2787081.1"/>
    <property type="molecule type" value="Genomic_DNA"/>
</dbReference>
<dbReference type="Gene3D" id="1.10.287.470">
    <property type="entry name" value="Helix hairpin bin"/>
    <property type="match status" value="1"/>
</dbReference>
<comment type="similarity">
    <text evidence="2">Belongs to the membrane fusion protein (MFP) (TC 8.A.1) family.</text>
</comment>
<feature type="domain" description="Multidrug resistance protein MdtA-like alpha-helical hairpin" evidence="6">
    <location>
        <begin position="99"/>
        <end position="169"/>
    </location>
</feature>
<dbReference type="PANTHER" id="PTHR30469">
    <property type="entry name" value="MULTIDRUG RESISTANCE PROTEIN MDTA"/>
    <property type="match status" value="1"/>
</dbReference>
<keyword evidence="5" id="KW-0472">Membrane</keyword>
<evidence type="ECO:0000259" key="8">
    <source>
        <dbReference type="Pfam" id="PF25944"/>
    </source>
</evidence>
<proteinExistence type="inferred from homology"/>
<evidence type="ECO:0000256" key="2">
    <source>
        <dbReference type="ARBA" id="ARBA00009477"/>
    </source>
</evidence>
<protein>
    <submittedName>
        <fullName evidence="9">Efflux RND transporter periplasmic adaptor subunit</fullName>
    </submittedName>
</protein>
<dbReference type="InterPro" id="IPR058625">
    <property type="entry name" value="MdtA-like_BSH"/>
</dbReference>
<dbReference type="InterPro" id="IPR006143">
    <property type="entry name" value="RND_pump_MFP"/>
</dbReference>
<dbReference type="GO" id="GO:0015562">
    <property type="term" value="F:efflux transmembrane transporter activity"/>
    <property type="evidence" value="ECO:0007669"/>
    <property type="project" value="TreeGrafter"/>
</dbReference>
<dbReference type="Gene3D" id="2.40.420.20">
    <property type="match status" value="1"/>
</dbReference>
<dbReference type="Gene3D" id="2.40.30.170">
    <property type="match status" value="1"/>
</dbReference>
<dbReference type="InterPro" id="IPR058624">
    <property type="entry name" value="MdtA-like_HH"/>
</dbReference>
<evidence type="ECO:0000259" key="7">
    <source>
        <dbReference type="Pfam" id="PF25917"/>
    </source>
</evidence>